<name>A0A7W1X8L7_9BACL</name>
<proteinExistence type="predicted"/>
<sequence length="99" mass="10500">MKIVIYDSSRIIDVIEGCEGVVVDGNNVIWQGGALEGINASFVVVDDSVDASAATPELIAADQSANLKPHRVIVDERLAALEQKVADLEQRVAALEARG</sequence>
<gene>
    <name evidence="2" type="ORF">H1164_03685</name>
</gene>
<accession>A0A7W1X8L7</accession>
<keyword evidence="1" id="KW-0175">Coiled coil</keyword>
<keyword evidence="3" id="KW-1185">Reference proteome</keyword>
<reference evidence="2 3" key="1">
    <citation type="submission" date="2020-07" db="EMBL/GenBank/DDBJ databases">
        <authorList>
            <person name="Feng H."/>
        </authorList>
    </citation>
    <scope>NUCLEOTIDE SEQUENCE [LARGE SCALE GENOMIC DNA]</scope>
    <source>
        <strain evidence="3">s-11</strain>
    </source>
</reference>
<comment type="caution">
    <text evidence="2">The sequence shown here is derived from an EMBL/GenBank/DDBJ whole genome shotgun (WGS) entry which is preliminary data.</text>
</comment>
<evidence type="ECO:0000256" key="1">
    <source>
        <dbReference type="SAM" id="Coils"/>
    </source>
</evidence>
<evidence type="ECO:0000313" key="2">
    <source>
        <dbReference type="EMBL" id="MBA4542002.1"/>
    </source>
</evidence>
<organism evidence="2 3">
    <name type="scientific">Thermoactinomyces daqus</name>
    <dbReference type="NCBI Taxonomy" id="1329516"/>
    <lineage>
        <taxon>Bacteria</taxon>
        <taxon>Bacillati</taxon>
        <taxon>Bacillota</taxon>
        <taxon>Bacilli</taxon>
        <taxon>Bacillales</taxon>
        <taxon>Thermoactinomycetaceae</taxon>
        <taxon>Thermoactinomyces</taxon>
    </lineage>
</organism>
<evidence type="ECO:0008006" key="4">
    <source>
        <dbReference type="Google" id="ProtNLM"/>
    </source>
</evidence>
<dbReference type="RefSeq" id="WP_033099411.1">
    <property type="nucleotide sequence ID" value="NZ_JACEIP010000004.1"/>
</dbReference>
<feature type="coiled-coil region" evidence="1">
    <location>
        <begin position="71"/>
        <end position="98"/>
    </location>
</feature>
<dbReference type="EMBL" id="JACEIP010000004">
    <property type="protein sequence ID" value="MBA4542002.1"/>
    <property type="molecule type" value="Genomic_DNA"/>
</dbReference>
<protein>
    <recommendedName>
        <fullName evidence="4">DUF2977 domain-containing protein</fullName>
    </recommendedName>
</protein>
<evidence type="ECO:0000313" key="3">
    <source>
        <dbReference type="Proteomes" id="UP000530514"/>
    </source>
</evidence>
<dbReference type="Proteomes" id="UP000530514">
    <property type="component" value="Unassembled WGS sequence"/>
</dbReference>
<dbReference type="AlphaFoldDB" id="A0A7W1X8L7"/>